<evidence type="ECO:0000313" key="3">
    <source>
        <dbReference type="Proteomes" id="UP000317315"/>
    </source>
</evidence>
<organism evidence="2 3">
    <name type="scientific">Balnearium lithotrophicum</name>
    <dbReference type="NCBI Taxonomy" id="223788"/>
    <lineage>
        <taxon>Bacteria</taxon>
        <taxon>Pseudomonadati</taxon>
        <taxon>Aquificota</taxon>
        <taxon>Aquificia</taxon>
        <taxon>Desulfurobacteriales</taxon>
        <taxon>Desulfurobacteriaceae</taxon>
        <taxon>Balnearium</taxon>
    </lineage>
</organism>
<accession>A0A521D8U0</accession>
<evidence type="ECO:0008006" key="4">
    <source>
        <dbReference type="Google" id="ProtNLM"/>
    </source>
</evidence>
<feature type="chain" id="PRO_5022228783" description="Glycine zipper 2TM domain-containing protein" evidence="1">
    <location>
        <begin position="32"/>
        <end position="123"/>
    </location>
</feature>
<dbReference type="EMBL" id="FXTM01000017">
    <property type="protein sequence ID" value="SMO67511.1"/>
    <property type="molecule type" value="Genomic_DNA"/>
</dbReference>
<keyword evidence="3" id="KW-1185">Reference proteome</keyword>
<dbReference type="AlphaFoldDB" id="A0A521D8U0"/>
<evidence type="ECO:0000256" key="1">
    <source>
        <dbReference type="SAM" id="SignalP"/>
    </source>
</evidence>
<keyword evidence="1" id="KW-0732">Signal</keyword>
<evidence type="ECO:0000313" key="2">
    <source>
        <dbReference type="EMBL" id="SMO67511.1"/>
    </source>
</evidence>
<protein>
    <recommendedName>
        <fullName evidence="4">Glycine zipper 2TM domain-containing protein</fullName>
    </recommendedName>
</protein>
<sequence length="123" mass="12885">MSTNGLWRSTMKRLVLALSVSGLLISGCTSTQLSKTDAAMLGALGGAAVGAATHKHYKTKAKDAAIYGAVAGGILGYVFGSDQQNTHTVSADTDYDVKTKDGKVIHVHENWYTVDSQPAPSTK</sequence>
<feature type="signal peptide" evidence="1">
    <location>
        <begin position="1"/>
        <end position="31"/>
    </location>
</feature>
<dbReference type="Proteomes" id="UP000317315">
    <property type="component" value="Unassembled WGS sequence"/>
</dbReference>
<gene>
    <name evidence="2" type="ORF">SAMN06269117_11742</name>
</gene>
<reference evidence="2 3" key="1">
    <citation type="submission" date="2017-05" db="EMBL/GenBank/DDBJ databases">
        <authorList>
            <person name="Varghese N."/>
            <person name="Submissions S."/>
        </authorList>
    </citation>
    <scope>NUCLEOTIDE SEQUENCE [LARGE SCALE GENOMIC DNA]</scope>
    <source>
        <strain evidence="2 3">DSM 16304</strain>
    </source>
</reference>
<proteinExistence type="predicted"/>
<name>A0A521D8U0_9BACT</name>